<dbReference type="InterPro" id="IPR006597">
    <property type="entry name" value="Sel1-like"/>
</dbReference>
<dbReference type="PANTHER" id="PTHR11102:SF147">
    <property type="entry name" value="SEL1L ADAPTOR SUBUNIT OF ERAD E3 UBIQUITIN LIGASE"/>
    <property type="match status" value="1"/>
</dbReference>
<protein>
    <submittedName>
        <fullName evidence="4">Ubiquitin-protein ligase, putative</fullName>
    </submittedName>
</protein>
<name>A0A1A8WVV2_PLAOA</name>
<dbReference type="AlphaFoldDB" id="A0A1A8WVV2"/>
<evidence type="ECO:0000256" key="3">
    <source>
        <dbReference type="SAM" id="Phobius"/>
    </source>
</evidence>
<dbReference type="Gene3D" id="1.25.40.10">
    <property type="entry name" value="Tetratricopeptide repeat domain"/>
    <property type="match status" value="2"/>
</dbReference>
<dbReference type="GO" id="GO:0016874">
    <property type="term" value="F:ligase activity"/>
    <property type="evidence" value="ECO:0007669"/>
    <property type="project" value="UniProtKB-KW"/>
</dbReference>
<keyword evidence="3" id="KW-0472">Membrane</keyword>
<keyword evidence="3" id="KW-0812">Transmembrane</keyword>
<dbReference type="SMART" id="SM00671">
    <property type="entry name" value="SEL1"/>
    <property type="match status" value="7"/>
</dbReference>
<organism evidence="4 5">
    <name type="scientific">Plasmodium ovale curtisi</name>
    <dbReference type="NCBI Taxonomy" id="864141"/>
    <lineage>
        <taxon>Eukaryota</taxon>
        <taxon>Sar</taxon>
        <taxon>Alveolata</taxon>
        <taxon>Apicomplexa</taxon>
        <taxon>Aconoidasida</taxon>
        <taxon>Haemosporida</taxon>
        <taxon>Plasmodiidae</taxon>
        <taxon>Plasmodium</taxon>
        <taxon>Plasmodium (Plasmodium)</taxon>
    </lineage>
</organism>
<dbReference type="Proteomes" id="UP000078546">
    <property type="component" value="Unassembled WGS sequence"/>
</dbReference>
<feature type="transmembrane region" description="Helical" evidence="3">
    <location>
        <begin position="7"/>
        <end position="24"/>
    </location>
</feature>
<dbReference type="Pfam" id="PF08238">
    <property type="entry name" value="Sel1"/>
    <property type="match status" value="8"/>
</dbReference>
<dbReference type="EMBL" id="FLQV01000656">
    <property type="protein sequence ID" value="SBS97091.1"/>
    <property type="molecule type" value="Genomic_DNA"/>
</dbReference>
<dbReference type="GO" id="GO:0005789">
    <property type="term" value="C:endoplasmic reticulum membrane"/>
    <property type="evidence" value="ECO:0007669"/>
    <property type="project" value="TreeGrafter"/>
</dbReference>
<proteinExistence type="inferred from homology"/>
<keyword evidence="4" id="KW-0436">Ligase</keyword>
<reference evidence="5" key="1">
    <citation type="submission" date="2016-05" db="EMBL/GenBank/DDBJ databases">
        <authorList>
            <person name="Naeem Raeece"/>
        </authorList>
    </citation>
    <scope>NUCLEOTIDE SEQUENCE [LARGE SCALE GENOMIC DNA]</scope>
</reference>
<keyword evidence="3" id="KW-1133">Transmembrane helix</keyword>
<comment type="similarity">
    <text evidence="1">Belongs to the sel-1 family.</text>
</comment>
<evidence type="ECO:0000256" key="2">
    <source>
        <dbReference type="SAM" id="MobiDB-lite"/>
    </source>
</evidence>
<evidence type="ECO:0000256" key="1">
    <source>
        <dbReference type="ARBA" id="ARBA00038101"/>
    </source>
</evidence>
<accession>A0A1A8WVV2</accession>
<dbReference type="InterPro" id="IPR050767">
    <property type="entry name" value="Sel1_AlgK"/>
</dbReference>
<evidence type="ECO:0000313" key="5">
    <source>
        <dbReference type="Proteomes" id="UP000078546"/>
    </source>
</evidence>
<gene>
    <name evidence="4" type="ORF">POVCU1_035680</name>
</gene>
<sequence length="879" mass="101252">MRSTYSYFKAASNVLYVIFIILLFDKYGSTYEYPEKSQEKKDLFSEAYEALDRGEYADSFSILKICVNYDIRYGKKKEKQKSAHSASSPPGRCVCLTLSGIFYYLGLEPVERDVCNALYIWKVCADYGSSDAQFYLGVMYSNYFSLPNLYSYQVEEVKIDKNVILLRTYFRLRRKFLRKEEIDILYGQNERYKVEIEKPFGKFRRVPQVLFTPDNRLILKIKNVRYNINELDVYFSHLDKFPSIDFYERKKGNRINYTRNHGLSLLYLYSSSLAKHPGSILALGVRYMNGYGVESNCETACRYYLKLINEIFNFDEKSEFEIVDLIRLNIPYYDSYNINNKKIKNIEIFLESSLHENHRILTMLARRYLIGIDGVEKNYKKAYAYLVKAARYNNGESLSLLGYMYLLGLGVKKDYYIASEYFLKGKKLNDSLSLNGLGYMYFFGLGKFKKNVKIAFSYFEIAAKNNLSSGQFNLACLYLTGVGTTQSLQNAFFWFYKSLNNGNLLAAYVIGYMNYNGIITSRNCKLALSLLAKVAENNTYILNTTNRIIRYTESGRTKEALFLMALLAETGNTQSQINLSYNMNSSEFSLFLPSNEKSKKVYTSRYLAMASENNDFKSLYTLGDYAYNGYGLYVRIFPMNNTPPNPTYDVNNSAYLYSRAEESITVTTASSETTGVTSVGDTSASTAPTASAASVSTTSNERVKIISRDFIDEEGILFNDKWRFHYGFKFSFNEIDYQLAYHHYKSIISYYPNNFYVIQTISKACYNLGFMYYYGIGVSKNIEKALIYFNSSIRIYPTHKAPSVLFLLYIKFNKQLHNFKKSVQRRNELRGGNALTGCSTNKTHNKEENFARSFSKCQAFGKIMCGHSAEGGARENISP</sequence>
<dbReference type="InterPro" id="IPR011990">
    <property type="entry name" value="TPR-like_helical_dom_sf"/>
</dbReference>
<evidence type="ECO:0000313" key="4">
    <source>
        <dbReference type="EMBL" id="SBS97091.1"/>
    </source>
</evidence>
<feature type="region of interest" description="Disordered" evidence="2">
    <location>
        <begin position="674"/>
        <end position="693"/>
    </location>
</feature>
<feature type="compositionally biased region" description="Low complexity" evidence="2">
    <location>
        <begin position="682"/>
        <end position="693"/>
    </location>
</feature>
<dbReference type="SUPFAM" id="SSF81901">
    <property type="entry name" value="HCP-like"/>
    <property type="match status" value="3"/>
</dbReference>
<dbReference type="PANTHER" id="PTHR11102">
    <property type="entry name" value="SEL-1-LIKE PROTEIN"/>
    <property type="match status" value="1"/>
</dbReference>
<dbReference type="GO" id="GO:0036503">
    <property type="term" value="P:ERAD pathway"/>
    <property type="evidence" value="ECO:0007669"/>
    <property type="project" value="TreeGrafter"/>
</dbReference>